<protein>
    <submittedName>
        <fullName evidence="2">Alpha/beta hydrolase family protein</fullName>
    </submittedName>
</protein>
<comment type="caution">
    <text evidence="2">The sequence shown here is derived from an EMBL/GenBank/DDBJ whole genome shotgun (WGS) entry which is preliminary data.</text>
</comment>
<dbReference type="InterPro" id="IPR029058">
    <property type="entry name" value="AB_hydrolase_fold"/>
</dbReference>
<dbReference type="Gene3D" id="3.40.50.1820">
    <property type="entry name" value="alpha/beta hydrolase"/>
    <property type="match status" value="2"/>
</dbReference>
<keyword evidence="1" id="KW-0732">Signal</keyword>
<feature type="signal peptide" evidence="1">
    <location>
        <begin position="1"/>
        <end position="21"/>
    </location>
</feature>
<gene>
    <name evidence="2" type="ORF">AVENLUH5627_02770</name>
</gene>
<evidence type="ECO:0000313" key="3">
    <source>
        <dbReference type="Proteomes" id="UP000075680"/>
    </source>
</evidence>
<dbReference type="EMBL" id="JRUE01000215">
    <property type="protein sequence ID" value="KXZ65662.1"/>
    <property type="molecule type" value="Genomic_DNA"/>
</dbReference>
<evidence type="ECO:0000256" key="1">
    <source>
        <dbReference type="SAM" id="SignalP"/>
    </source>
</evidence>
<dbReference type="RefSeq" id="WP_061519427.1">
    <property type="nucleotide sequence ID" value="NZ_JRUE01000215.1"/>
</dbReference>
<proteinExistence type="predicted"/>
<feature type="chain" id="PRO_5007562784" evidence="1">
    <location>
        <begin position="22"/>
        <end position="481"/>
    </location>
</feature>
<dbReference type="PANTHER" id="PTHR34853:SF1">
    <property type="entry name" value="LIPASE 5"/>
    <property type="match status" value="1"/>
</dbReference>
<organism evidence="2 3">
    <name type="scientific">Acinetobacter venetianus</name>
    <dbReference type="NCBI Taxonomy" id="52133"/>
    <lineage>
        <taxon>Bacteria</taxon>
        <taxon>Pseudomonadati</taxon>
        <taxon>Pseudomonadota</taxon>
        <taxon>Gammaproteobacteria</taxon>
        <taxon>Moraxellales</taxon>
        <taxon>Moraxellaceae</taxon>
        <taxon>Acinetobacter</taxon>
    </lineage>
</organism>
<dbReference type="Proteomes" id="UP000075680">
    <property type="component" value="Unassembled WGS sequence"/>
</dbReference>
<dbReference type="GO" id="GO:0004806">
    <property type="term" value="F:triacylglycerol lipase activity"/>
    <property type="evidence" value="ECO:0007669"/>
    <property type="project" value="InterPro"/>
</dbReference>
<dbReference type="InterPro" id="IPR005152">
    <property type="entry name" value="Lipase_secreted"/>
</dbReference>
<name>A0A150HM50_9GAMM</name>
<dbReference type="SUPFAM" id="SSF53474">
    <property type="entry name" value="alpha/beta-Hydrolases"/>
    <property type="match status" value="1"/>
</dbReference>
<dbReference type="Pfam" id="PF03583">
    <property type="entry name" value="LIP"/>
    <property type="match status" value="1"/>
</dbReference>
<dbReference type="AlphaFoldDB" id="A0A150HM50"/>
<evidence type="ECO:0000313" key="2">
    <source>
        <dbReference type="EMBL" id="KXZ65662.1"/>
    </source>
</evidence>
<sequence length="481" mass="51105">MKRSKIALAMTFSISALFLSACNDNGDDNKRADSDKTYLYESNYAKDSIDNASSIKVMTYNMTNVQGKTAEATAMVIFPKAIQPKDGYRVVIWEHGTVGVGDSCAPSNNLINPRFRILADSLLAAGYVIVAPDYEGLGTSGVHPYLNLSSEAKSALAAVKAAKDHYGTQLNGEWMSIGQSQGGHASLGTAEFANADVSYKGAVAGAPASSLGTIIQIYIDPQFNLDTNGQPKPVSKLDESLLQVRYAVANNLLTPAQGQAKIEEIADGYAELLAYAALASAGIKAEQPNYDLKTIFTSGAADIAELAYGRNGDDGACLSYSGEDAANGLHEKFKAGIVAYLADTTHQLSGYGIDLTKFKTDPVVQEFLKSTQPATNATAEKVIKTPVLMLQGEKDQAVLPVVTQSMFANMKAKALQFFPQAGYENGYELKIVPNATHTQAIICENAKAVDFIQANMSAGTGIVLTDAQKDASQSPHCTGIF</sequence>
<keyword evidence="2" id="KW-0378">Hydrolase</keyword>
<dbReference type="GO" id="GO:0016042">
    <property type="term" value="P:lipid catabolic process"/>
    <property type="evidence" value="ECO:0007669"/>
    <property type="project" value="InterPro"/>
</dbReference>
<reference evidence="2 3" key="1">
    <citation type="journal article" date="2016" name="Sci. Rep.">
        <title>Genomic and phenotypic characterization of the species Acinetobacter venetianus.</title>
        <authorList>
            <person name="Fondi M."/>
            <person name="Maida I."/>
            <person name="Perrin E."/>
            <person name="Orlandini V."/>
            <person name="La Torre L."/>
            <person name="Bosi E."/>
            <person name="Negroni A."/>
            <person name="Zanaroli G."/>
            <person name="Fava F."/>
            <person name="Decorosi F."/>
            <person name="Giovannetti L."/>
            <person name="Viti C."/>
            <person name="Vaneechoutte M."/>
            <person name="Dijkshoorn L."/>
            <person name="Fani R."/>
        </authorList>
    </citation>
    <scope>NUCLEOTIDE SEQUENCE [LARGE SCALE GENOMIC DNA]</scope>
    <source>
        <strain evidence="2 3">LUH5627</strain>
    </source>
</reference>
<dbReference type="PANTHER" id="PTHR34853">
    <property type="match status" value="1"/>
</dbReference>
<dbReference type="PROSITE" id="PS51257">
    <property type="entry name" value="PROKAR_LIPOPROTEIN"/>
    <property type="match status" value="1"/>
</dbReference>
<dbReference type="PATRIC" id="fig|52133.18.peg.2840"/>
<dbReference type="PIRSF" id="PIRSF029171">
    <property type="entry name" value="Esterase_LipA"/>
    <property type="match status" value="1"/>
</dbReference>
<accession>A0A150HM50</accession>